<protein>
    <submittedName>
        <fullName evidence="1">Protein AroM</fullName>
    </submittedName>
</protein>
<dbReference type="STRING" id="393762.SAMN05660472_01840"/>
<accession>A0A1G9E506</accession>
<gene>
    <name evidence="1" type="ORF">SAMN05660472_01840</name>
</gene>
<evidence type="ECO:0000313" key="1">
    <source>
        <dbReference type="EMBL" id="SDK71241.1"/>
    </source>
</evidence>
<keyword evidence="2" id="KW-1185">Reference proteome</keyword>
<dbReference type="Proteomes" id="UP000198718">
    <property type="component" value="Unassembled WGS sequence"/>
</dbReference>
<dbReference type="EMBL" id="FNFP01000003">
    <property type="protein sequence ID" value="SDK71241.1"/>
    <property type="molecule type" value="Genomic_DNA"/>
</dbReference>
<organism evidence="1 2">
    <name type="scientific">Natronincola ferrireducens</name>
    <dbReference type="NCBI Taxonomy" id="393762"/>
    <lineage>
        <taxon>Bacteria</taxon>
        <taxon>Bacillati</taxon>
        <taxon>Bacillota</taxon>
        <taxon>Clostridia</taxon>
        <taxon>Peptostreptococcales</taxon>
        <taxon>Natronincolaceae</taxon>
        <taxon>Natronincola</taxon>
    </lineage>
</organism>
<proteinExistence type="predicted"/>
<dbReference type="NCBIfam" id="NF007788">
    <property type="entry name" value="PRK10481.1"/>
    <property type="match status" value="1"/>
</dbReference>
<dbReference type="InterPro" id="IPR010843">
    <property type="entry name" value="Uncharacterised_AroM"/>
</dbReference>
<dbReference type="AlphaFoldDB" id="A0A1G9E506"/>
<sequence>MDTDIQEEKVKIGVITIGQSPRNDIMEDIRGILGAKFEIIEKGALDSFDYNEVQNNFYPHPDSTVLVSRMRDGRQVKLAEEKIIPLLQECIQNLEERHCKAILMLCTGPFPKFSHDVLLIKPQEMFHNITQKLSDGNKVGVIVPDKDQVEMIKYWWNHHGVEIEVQVASPYEEGNNIIKAAEGFRDKDISLIFMDCMGYSVKMKQDVHRTSGKPVLLPRTLAARIINELFS</sequence>
<evidence type="ECO:0000313" key="2">
    <source>
        <dbReference type="Proteomes" id="UP000198718"/>
    </source>
</evidence>
<name>A0A1G9E506_9FIRM</name>
<dbReference type="Pfam" id="PF07302">
    <property type="entry name" value="AroM"/>
    <property type="match status" value="1"/>
</dbReference>
<reference evidence="1 2" key="1">
    <citation type="submission" date="2016-10" db="EMBL/GenBank/DDBJ databases">
        <authorList>
            <person name="de Groot N.N."/>
        </authorList>
    </citation>
    <scope>NUCLEOTIDE SEQUENCE [LARGE SCALE GENOMIC DNA]</scope>
    <source>
        <strain evidence="1 2">DSM 18346</strain>
    </source>
</reference>
<dbReference type="RefSeq" id="WP_176762112.1">
    <property type="nucleotide sequence ID" value="NZ_FNFP01000003.1"/>
</dbReference>